<feature type="repeat" description="WD" evidence="4">
    <location>
        <begin position="673"/>
        <end position="714"/>
    </location>
</feature>
<dbReference type="Pfam" id="PF12937">
    <property type="entry name" value="F-box-like"/>
    <property type="match status" value="1"/>
</dbReference>
<dbReference type="EMBL" id="JAEPRA010000005">
    <property type="protein sequence ID" value="KAG2185476.1"/>
    <property type="molecule type" value="Genomic_DNA"/>
</dbReference>
<dbReference type="PROSITE" id="PS00678">
    <property type="entry name" value="WD_REPEATS_1"/>
    <property type="match status" value="2"/>
</dbReference>
<dbReference type="Proteomes" id="UP000612746">
    <property type="component" value="Unassembled WGS sequence"/>
</dbReference>
<dbReference type="SUPFAM" id="SSF50978">
    <property type="entry name" value="WD40 repeat-like"/>
    <property type="match status" value="1"/>
</dbReference>
<dbReference type="SUPFAM" id="SSF81383">
    <property type="entry name" value="F-box domain"/>
    <property type="match status" value="1"/>
</dbReference>
<dbReference type="SMART" id="SM00320">
    <property type="entry name" value="WD40"/>
    <property type="match status" value="7"/>
</dbReference>
<reference evidence="7" key="1">
    <citation type="submission" date="2020-12" db="EMBL/GenBank/DDBJ databases">
        <title>Metabolic potential, ecology and presence of endohyphal bacteria is reflected in genomic diversity of Mucoromycotina.</title>
        <authorList>
            <person name="Muszewska A."/>
            <person name="Okrasinska A."/>
            <person name="Steczkiewicz K."/>
            <person name="Drgas O."/>
            <person name="Orlowska M."/>
            <person name="Perlinska-Lenart U."/>
            <person name="Aleksandrzak-Piekarczyk T."/>
            <person name="Szatraj K."/>
            <person name="Zielenkiewicz U."/>
            <person name="Pilsyk S."/>
            <person name="Malc E."/>
            <person name="Mieczkowski P."/>
            <person name="Kruszewska J.S."/>
            <person name="Biernat P."/>
            <person name="Pawlowska J."/>
        </authorList>
    </citation>
    <scope>NUCLEOTIDE SEQUENCE</scope>
    <source>
        <strain evidence="7">WA0000051536</strain>
    </source>
</reference>
<dbReference type="InterPro" id="IPR001680">
    <property type="entry name" value="WD40_rpt"/>
</dbReference>
<dbReference type="OrthoDB" id="190105at2759"/>
<dbReference type="InterPro" id="IPR036047">
    <property type="entry name" value="F-box-like_dom_sf"/>
</dbReference>
<dbReference type="InterPro" id="IPR036322">
    <property type="entry name" value="WD40_repeat_dom_sf"/>
</dbReference>
<keyword evidence="8" id="KW-1185">Reference proteome</keyword>
<sequence>MADQASFTEKRSARVFAKRRHLQHQLTSPLPSPSPTGNISTKVLHAFKSQPTPQSASSLNSSTRSNSLNSSILSTLKALDTSHYPLAETMTPPAMKALSFENDILWAPSDMIEPLQQTPMISTLPLSDDEMKDEQTSSSSRKRRASSLSVHTESFCSDEDLEPVEITKRVRTRADVVNDAEESSRTPHSLSEYDTDDEPSQELTIATTSLDQDSCGSPNSAFPSPSPSPIVSSTEPHQNFSSYFDSALTGRTLHSSNTPRPIRNLSNILSTFDTLPQATQSYLLFQLLRRSSTTTLQFVNALVIPALKRDFLASLPFELSLHILRYLDVVTLCRAAQVSKKWRMVVDADATIWRRNIERDGFKFTLSEVRQVVARQAATRAARKQKMIVLSDHRDSSAIATMDVDDPEESRLLRKVIAESDHICVNNTDDAALASQGIPTSSSSMPGTYASAPLEPSTPHPYKEIYRKHFIIRQNWKRDRATHISFQGHANNVVTCLQYDDDKIISGSDDRCINVYDTNTGKLRKTMSDHEGGVWALQYVGNTLVSGSTDRTVRVWDIERGTSTHVFPGHTSTVRCLQIVMPEMIDGRLQPSRPLIVTGSRDSTLRVWRLPDPVHDEPYLTHSPNNPWFMHTLAGHTQSVRAIAARGNLLVSGSYDYTMRLWNIETGRLIHLMEGHTQRVYSVVLDIDNRRCMSGSMDSTVRIWSLDDGSCLNVLEGHSILVGLLHLTPNHLVSAAADSTLRIWSTETGICEHVLSGHQAAITCFQHDENKVVSGSEGGLKLWDINTGQLVRDLITNVTGVWRVAFDERRCVAAVNRNNVTWFEVLDYGVQGFEDDTEI</sequence>
<evidence type="ECO:0000259" key="6">
    <source>
        <dbReference type="PROSITE" id="PS50181"/>
    </source>
</evidence>
<dbReference type="InterPro" id="IPR051075">
    <property type="entry name" value="SCF_subunit_WD-repeat"/>
</dbReference>
<feature type="compositionally biased region" description="Low complexity" evidence="5">
    <location>
        <begin position="217"/>
        <end position="236"/>
    </location>
</feature>
<dbReference type="CDD" id="cd22147">
    <property type="entry name" value="F-box_SpPof1-like"/>
    <property type="match status" value="1"/>
</dbReference>
<dbReference type="PANTHER" id="PTHR19872">
    <property type="entry name" value="UBIQUITIN LIGASE SPECIFICITY FACTOR/HREP PROTEIN"/>
    <property type="match status" value="1"/>
</dbReference>
<feature type="region of interest" description="Disordered" evidence="5">
    <location>
        <begin position="173"/>
        <end position="236"/>
    </location>
</feature>
<feature type="repeat" description="WD" evidence="4">
    <location>
        <begin position="527"/>
        <end position="566"/>
    </location>
</feature>
<dbReference type="Pfam" id="PF00400">
    <property type="entry name" value="WD40"/>
    <property type="match status" value="7"/>
</dbReference>
<keyword evidence="2" id="KW-0677">Repeat</keyword>
<keyword evidence="1 4" id="KW-0853">WD repeat</keyword>
<evidence type="ECO:0000256" key="4">
    <source>
        <dbReference type="PROSITE-ProRule" id="PRU00221"/>
    </source>
</evidence>
<organism evidence="7 8">
    <name type="scientific">Umbelopsis vinacea</name>
    <dbReference type="NCBI Taxonomy" id="44442"/>
    <lineage>
        <taxon>Eukaryota</taxon>
        <taxon>Fungi</taxon>
        <taxon>Fungi incertae sedis</taxon>
        <taxon>Mucoromycota</taxon>
        <taxon>Mucoromycotina</taxon>
        <taxon>Umbelopsidomycetes</taxon>
        <taxon>Umbelopsidales</taxon>
        <taxon>Umbelopsidaceae</taxon>
        <taxon>Umbelopsis</taxon>
    </lineage>
</organism>
<dbReference type="AlphaFoldDB" id="A0A8H7Q699"/>
<dbReference type="PROSITE" id="PS50082">
    <property type="entry name" value="WD_REPEATS_2"/>
    <property type="match status" value="6"/>
</dbReference>
<comment type="caution">
    <text evidence="7">The sequence shown here is derived from an EMBL/GenBank/DDBJ whole genome shotgun (WGS) entry which is preliminary data.</text>
</comment>
<proteinExistence type="predicted"/>
<feature type="repeat" description="WD" evidence="4">
    <location>
        <begin position="633"/>
        <end position="672"/>
    </location>
</feature>
<feature type="repeat" description="WD" evidence="4">
    <location>
        <begin position="715"/>
        <end position="754"/>
    </location>
</feature>
<dbReference type="CDD" id="cd00200">
    <property type="entry name" value="WD40"/>
    <property type="match status" value="1"/>
</dbReference>
<evidence type="ECO:0000256" key="3">
    <source>
        <dbReference type="ARBA" id="ARBA00022786"/>
    </source>
</evidence>
<dbReference type="InterPro" id="IPR020472">
    <property type="entry name" value="WD40_PAC1"/>
</dbReference>
<keyword evidence="3" id="KW-0833">Ubl conjugation pathway</keyword>
<dbReference type="SMART" id="SM00256">
    <property type="entry name" value="FBOX"/>
    <property type="match status" value="1"/>
</dbReference>
<evidence type="ECO:0000256" key="2">
    <source>
        <dbReference type="ARBA" id="ARBA00022737"/>
    </source>
</evidence>
<dbReference type="InterPro" id="IPR019775">
    <property type="entry name" value="WD40_repeat_CS"/>
</dbReference>
<feature type="non-terminal residue" evidence="7">
    <location>
        <position position="1"/>
    </location>
</feature>
<dbReference type="Gene3D" id="2.130.10.10">
    <property type="entry name" value="YVTN repeat-like/Quinoprotein amine dehydrogenase"/>
    <property type="match status" value="1"/>
</dbReference>
<feature type="region of interest" description="Disordered" evidence="5">
    <location>
        <begin position="19"/>
        <end position="67"/>
    </location>
</feature>
<feature type="compositionally biased region" description="Polar residues" evidence="5">
    <location>
        <begin position="201"/>
        <end position="216"/>
    </location>
</feature>
<dbReference type="InterPro" id="IPR015943">
    <property type="entry name" value="WD40/YVTN_repeat-like_dom_sf"/>
</dbReference>
<dbReference type="PRINTS" id="PR00320">
    <property type="entry name" value="GPROTEINBRPT"/>
</dbReference>
<feature type="repeat" description="WD" evidence="4">
    <location>
        <begin position="591"/>
        <end position="610"/>
    </location>
</feature>
<dbReference type="PROSITE" id="PS50294">
    <property type="entry name" value="WD_REPEATS_REGION"/>
    <property type="match status" value="4"/>
</dbReference>
<accession>A0A8H7Q699</accession>
<gene>
    <name evidence="7" type="ORF">INT44_002267</name>
</gene>
<protein>
    <recommendedName>
        <fullName evidence="6">F-box domain-containing protein</fullName>
    </recommendedName>
</protein>
<name>A0A8H7Q699_9FUNG</name>
<dbReference type="Gene3D" id="1.20.1280.50">
    <property type="match status" value="1"/>
</dbReference>
<feature type="compositionally biased region" description="Low complexity" evidence="5">
    <location>
        <begin position="55"/>
        <end position="67"/>
    </location>
</feature>
<dbReference type="InterPro" id="IPR001810">
    <property type="entry name" value="F-box_dom"/>
</dbReference>
<evidence type="ECO:0000256" key="5">
    <source>
        <dbReference type="SAM" id="MobiDB-lite"/>
    </source>
</evidence>
<evidence type="ECO:0000313" key="8">
    <source>
        <dbReference type="Proteomes" id="UP000612746"/>
    </source>
</evidence>
<evidence type="ECO:0000256" key="1">
    <source>
        <dbReference type="ARBA" id="ARBA00022574"/>
    </source>
</evidence>
<dbReference type="PROSITE" id="PS50181">
    <property type="entry name" value="FBOX"/>
    <property type="match status" value="1"/>
</dbReference>
<feature type="region of interest" description="Disordered" evidence="5">
    <location>
        <begin position="122"/>
        <end position="156"/>
    </location>
</feature>
<feature type="domain" description="F-box" evidence="6">
    <location>
        <begin position="309"/>
        <end position="356"/>
    </location>
</feature>
<dbReference type="PANTHER" id="PTHR19872:SF9">
    <property type="entry name" value="UBIQUITIN-BINDING SDF UBIQUITIN LIGASE COMPLEX SUBUNIT"/>
    <property type="match status" value="1"/>
</dbReference>
<feature type="repeat" description="WD" evidence="4">
    <location>
        <begin position="755"/>
        <end position="793"/>
    </location>
</feature>
<evidence type="ECO:0000313" key="7">
    <source>
        <dbReference type="EMBL" id="KAG2185476.1"/>
    </source>
</evidence>